<dbReference type="UniPathway" id="UPA00214"/>
<keyword evidence="11 15" id="KW-0299">Galactose metabolism</keyword>
<dbReference type="PROSITE" id="PS00117">
    <property type="entry name" value="GAL_P_UDP_TRANSF_I"/>
    <property type="match status" value="1"/>
</dbReference>
<evidence type="ECO:0000256" key="15">
    <source>
        <dbReference type="RuleBase" id="RU000506"/>
    </source>
</evidence>
<evidence type="ECO:0000313" key="18">
    <source>
        <dbReference type="EMBL" id="QIN83455.1"/>
    </source>
</evidence>
<evidence type="ECO:0000256" key="10">
    <source>
        <dbReference type="ARBA" id="ARBA00022833"/>
    </source>
</evidence>
<evidence type="ECO:0000256" key="7">
    <source>
        <dbReference type="ARBA" id="ARBA00022679"/>
    </source>
</evidence>
<proteinExistence type="inferred from homology"/>
<organism evidence="18 19">
    <name type="scientific">Rubrobacter tropicus</name>
    <dbReference type="NCBI Taxonomy" id="2653851"/>
    <lineage>
        <taxon>Bacteria</taxon>
        <taxon>Bacillati</taxon>
        <taxon>Actinomycetota</taxon>
        <taxon>Rubrobacteria</taxon>
        <taxon>Rubrobacterales</taxon>
        <taxon>Rubrobacteraceae</taxon>
        <taxon>Rubrobacter</taxon>
    </lineage>
</organism>
<keyword evidence="8 15" id="KW-0548">Nucleotidyltransferase</keyword>
<protein>
    <recommendedName>
        <fullName evidence="6 13">Galactose-1-phosphate uridylyltransferase</fullName>
        <ecNumber evidence="5 13">2.7.7.12</ecNumber>
    </recommendedName>
</protein>
<keyword evidence="10" id="KW-0862">Zinc</keyword>
<dbReference type="SUPFAM" id="SSF54197">
    <property type="entry name" value="HIT-like"/>
    <property type="match status" value="2"/>
</dbReference>
<evidence type="ECO:0000256" key="6">
    <source>
        <dbReference type="ARBA" id="ARBA00016340"/>
    </source>
</evidence>
<evidence type="ECO:0000256" key="2">
    <source>
        <dbReference type="ARBA" id="ARBA00001947"/>
    </source>
</evidence>
<evidence type="ECO:0000259" key="16">
    <source>
        <dbReference type="Pfam" id="PF01087"/>
    </source>
</evidence>
<dbReference type="CDD" id="cd00608">
    <property type="entry name" value="GalT"/>
    <property type="match status" value="1"/>
</dbReference>
<dbReference type="PANTHER" id="PTHR11943:SF1">
    <property type="entry name" value="GALACTOSE-1-PHOSPHATE URIDYLYLTRANSFERASE"/>
    <property type="match status" value="1"/>
</dbReference>
<evidence type="ECO:0000256" key="13">
    <source>
        <dbReference type="NCBIfam" id="TIGR00209"/>
    </source>
</evidence>
<dbReference type="KEGG" id="rub:GBA63_13025"/>
<gene>
    <name evidence="18" type="primary">galT</name>
    <name evidence="18" type="ORF">GBA63_13025</name>
</gene>
<dbReference type="InterPro" id="IPR001937">
    <property type="entry name" value="GalP_UDPtransf1"/>
</dbReference>
<evidence type="ECO:0000256" key="3">
    <source>
        <dbReference type="ARBA" id="ARBA00004947"/>
    </source>
</evidence>
<keyword evidence="12 15" id="KW-0119">Carbohydrate metabolism</keyword>
<keyword evidence="7 15" id="KW-0808">Transferase</keyword>
<dbReference type="GO" id="GO:0008108">
    <property type="term" value="F:UDP-glucose:hexose-1-phosphate uridylyltransferase activity"/>
    <property type="evidence" value="ECO:0007669"/>
    <property type="project" value="UniProtKB-UniRule"/>
</dbReference>
<dbReference type="PIRSF" id="PIRSF000808">
    <property type="entry name" value="GalT"/>
    <property type="match status" value="1"/>
</dbReference>
<feature type="domain" description="Galactose-1-phosphate uridyl transferase N-terminal" evidence="16">
    <location>
        <begin position="5"/>
        <end position="159"/>
    </location>
</feature>
<dbReference type="InterPro" id="IPR036265">
    <property type="entry name" value="HIT-like_sf"/>
</dbReference>
<comment type="pathway">
    <text evidence="3 15">Carbohydrate metabolism; galactose metabolism.</text>
</comment>
<keyword evidence="9 15" id="KW-0479">Metal-binding</keyword>
<comment type="similarity">
    <text evidence="4 15">Belongs to the galactose-1-phosphate uridylyltransferase type 1 family.</text>
</comment>
<dbReference type="InterPro" id="IPR005850">
    <property type="entry name" value="GalP_Utransf_C"/>
</dbReference>
<evidence type="ECO:0000256" key="14">
    <source>
        <dbReference type="PIRSR" id="PIRSR000808-1"/>
    </source>
</evidence>
<dbReference type="Pfam" id="PF01087">
    <property type="entry name" value="GalP_UDP_transf"/>
    <property type="match status" value="1"/>
</dbReference>
<keyword evidence="19" id="KW-1185">Reference proteome</keyword>
<dbReference type="Pfam" id="PF02744">
    <property type="entry name" value="GalP_UDP_tr_C"/>
    <property type="match status" value="1"/>
</dbReference>
<evidence type="ECO:0000313" key="19">
    <source>
        <dbReference type="Proteomes" id="UP000501452"/>
    </source>
</evidence>
<dbReference type="InterPro" id="IPR005849">
    <property type="entry name" value="GalP_Utransf_N"/>
</dbReference>
<dbReference type="NCBIfam" id="TIGR00209">
    <property type="entry name" value="galT_1"/>
    <property type="match status" value="1"/>
</dbReference>
<evidence type="ECO:0000256" key="5">
    <source>
        <dbReference type="ARBA" id="ARBA00012384"/>
    </source>
</evidence>
<evidence type="ECO:0000256" key="4">
    <source>
        <dbReference type="ARBA" id="ARBA00010951"/>
    </source>
</evidence>
<dbReference type="GO" id="GO:0033499">
    <property type="term" value="P:galactose catabolic process via UDP-galactose, Leloir pathway"/>
    <property type="evidence" value="ECO:0007669"/>
    <property type="project" value="TreeGrafter"/>
</dbReference>
<evidence type="ECO:0000256" key="9">
    <source>
        <dbReference type="ARBA" id="ARBA00022723"/>
    </source>
</evidence>
<comment type="cofactor">
    <cofactor evidence="2">
        <name>Zn(2+)</name>
        <dbReference type="ChEBI" id="CHEBI:29105"/>
    </cofactor>
</comment>
<feature type="active site" description="Tele-UMP-histidine intermediate" evidence="14">
    <location>
        <position position="149"/>
    </location>
</feature>
<evidence type="ECO:0000256" key="8">
    <source>
        <dbReference type="ARBA" id="ARBA00022695"/>
    </source>
</evidence>
<dbReference type="Gene3D" id="3.30.428.10">
    <property type="entry name" value="HIT-like"/>
    <property type="match status" value="2"/>
</dbReference>
<name>A0A6G8QAE6_9ACTN</name>
<sequence length="328" mass="36552">MNQLRWDPTLREWVAYATHRQDRTFLPPAEYCPLDPTKPGGFPTEVPRESYDIVVFENKFPSFSPNAAEAGGVGDPQMTVAPGRGVCEVVLYSQDHDSTLAGMPEGRIRNLVHVWADRYEELGALDFVEYVFIFENKGEAIGVTLHHPHGQIYAYPFVPPRPKKELEAARDYRAENGGSCLHCDLLAGELDDGRRVVVEGEHFAAFVPYHAHFPYEAHVYARRCAPSIADLEAPERRDLARVLKRLLVGYDKLFGFSLPYMMVMHQAPTDGGDHAGVAHFHVEFYPPNRTADKLKYLAGSETGAGAYIVDALPEETAGKLREAVGAAR</sequence>
<evidence type="ECO:0000259" key="17">
    <source>
        <dbReference type="Pfam" id="PF02744"/>
    </source>
</evidence>
<dbReference type="AlphaFoldDB" id="A0A6G8QAE6"/>
<dbReference type="Proteomes" id="UP000501452">
    <property type="component" value="Chromosome"/>
</dbReference>
<dbReference type="EMBL" id="CP045119">
    <property type="protein sequence ID" value="QIN83455.1"/>
    <property type="molecule type" value="Genomic_DNA"/>
</dbReference>
<evidence type="ECO:0000256" key="12">
    <source>
        <dbReference type="ARBA" id="ARBA00023277"/>
    </source>
</evidence>
<evidence type="ECO:0000256" key="1">
    <source>
        <dbReference type="ARBA" id="ARBA00001107"/>
    </source>
</evidence>
<comment type="catalytic activity">
    <reaction evidence="1 15">
        <text>alpha-D-galactose 1-phosphate + UDP-alpha-D-glucose = alpha-D-glucose 1-phosphate + UDP-alpha-D-galactose</text>
        <dbReference type="Rhea" id="RHEA:13989"/>
        <dbReference type="ChEBI" id="CHEBI:58336"/>
        <dbReference type="ChEBI" id="CHEBI:58601"/>
        <dbReference type="ChEBI" id="CHEBI:58885"/>
        <dbReference type="ChEBI" id="CHEBI:66914"/>
        <dbReference type="EC" id="2.7.7.12"/>
    </reaction>
</comment>
<feature type="domain" description="Galactose-1-phosphate uridyl transferase C-terminal" evidence="17">
    <location>
        <begin position="167"/>
        <end position="302"/>
    </location>
</feature>
<dbReference type="GO" id="GO:0008270">
    <property type="term" value="F:zinc ion binding"/>
    <property type="evidence" value="ECO:0007669"/>
    <property type="project" value="InterPro"/>
</dbReference>
<evidence type="ECO:0000256" key="11">
    <source>
        <dbReference type="ARBA" id="ARBA00023144"/>
    </source>
</evidence>
<accession>A0A6G8QAE6</accession>
<dbReference type="RefSeq" id="WP_166176759.1">
    <property type="nucleotide sequence ID" value="NZ_CP045119.1"/>
</dbReference>
<dbReference type="EC" id="2.7.7.12" evidence="5 13"/>
<dbReference type="GO" id="GO:0005737">
    <property type="term" value="C:cytoplasm"/>
    <property type="evidence" value="ECO:0007669"/>
    <property type="project" value="TreeGrafter"/>
</dbReference>
<dbReference type="InterPro" id="IPR019779">
    <property type="entry name" value="GalP_UDPtransf1_His-AS"/>
</dbReference>
<reference evidence="18 19" key="1">
    <citation type="submission" date="2019-10" db="EMBL/GenBank/DDBJ databases">
        <title>Rubrobacter sp nov SCSIO 52090 isolated from a deep-sea sediment in the South China Sea.</title>
        <authorList>
            <person name="Chen R.W."/>
        </authorList>
    </citation>
    <scope>NUCLEOTIDE SEQUENCE [LARGE SCALE GENOMIC DNA]</scope>
    <source>
        <strain evidence="18 19">SCSIO 52909</strain>
    </source>
</reference>
<dbReference type="PANTHER" id="PTHR11943">
    <property type="entry name" value="GALACTOSE-1-PHOSPHATE URIDYLYLTRANSFERASE"/>
    <property type="match status" value="1"/>
</dbReference>